<evidence type="ECO:0000256" key="4">
    <source>
        <dbReference type="ARBA" id="ARBA00022989"/>
    </source>
</evidence>
<keyword evidence="8" id="KW-0325">Glycoprotein</keyword>
<keyword evidence="7" id="KW-0675">Receptor</keyword>
<dbReference type="Gene3D" id="3.40.190.10">
    <property type="entry name" value="Periplasmic binding protein-like II"/>
    <property type="match status" value="1"/>
</dbReference>
<accession>A0A504Z2C5</accession>
<dbReference type="OrthoDB" id="9997229at2759"/>
<name>A0A504Z2C5_FASGI</name>
<feature type="non-terminal residue" evidence="12">
    <location>
        <position position="1"/>
    </location>
</feature>
<keyword evidence="13" id="KW-1185">Reference proteome</keyword>
<keyword evidence="6" id="KW-0472">Membrane</keyword>
<evidence type="ECO:0000256" key="3">
    <source>
        <dbReference type="ARBA" id="ARBA00022692"/>
    </source>
</evidence>
<evidence type="ECO:0000256" key="5">
    <source>
        <dbReference type="ARBA" id="ARBA00023065"/>
    </source>
</evidence>
<keyword evidence="3" id="KW-0812">Transmembrane</keyword>
<keyword evidence="4" id="KW-1133">Transmembrane helix</keyword>
<evidence type="ECO:0000256" key="6">
    <source>
        <dbReference type="ARBA" id="ARBA00023136"/>
    </source>
</evidence>
<dbReference type="SUPFAM" id="SSF53850">
    <property type="entry name" value="Periplasmic binding protein-like II"/>
    <property type="match status" value="1"/>
</dbReference>
<evidence type="ECO:0000259" key="11">
    <source>
        <dbReference type="Pfam" id="PF10613"/>
    </source>
</evidence>
<evidence type="ECO:0000313" key="13">
    <source>
        <dbReference type="Proteomes" id="UP000316759"/>
    </source>
</evidence>
<protein>
    <recommendedName>
        <fullName evidence="11">Ionotropic glutamate receptor L-glutamate and glycine-binding domain-containing protein</fullName>
    </recommendedName>
</protein>
<keyword evidence="10" id="KW-0407">Ion channel</keyword>
<evidence type="ECO:0000256" key="8">
    <source>
        <dbReference type="ARBA" id="ARBA00023180"/>
    </source>
</evidence>
<comment type="subcellular location">
    <subcellularLocation>
        <location evidence="1">Membrane</location>
        <topology evidence="1">Multi-pass membrane protein</topology>
    </subcellularLocation>
</comment>
<dbReference type="InterPro" id="IPR019594">
    <property type="entry name" value="Glu/Gly-bd"/>
</dbReference>
<dbReference type="AlphaFoldDB" id="A0A504Z2C5"/>
<evidence type="ECO:0000256" key="10">
    <source>
        <dbReference type="ARBA" id="ARBA00023303"/>
    </source>
</evidence>
<evidence type="ECO:0000256" key="9">
    <source>
        <dbReference type="ARBA" id="ARBA00023286"/>
    </source>
</evidence>
<dbReference type="Proteomes" id="UP000316759">
    <property type="component" value="Unassembled WGS sequence"/>
</dbReference>
<evidence type="ECO:0000256" key="1">
    <source>
        <dbReference type="ARBA" id="ARBA00004141"/>
    </source>
</evidence>
<comment type="caution">
    <text evidence="12">The sequence shown here is derived from an EMBL/GenBank/DDBJ whole genome shotgun (WGS) entry which is preliminary data.</text>
</comment>
<dbReference type="GO" id="GO:0016020">
    <property type="term" value="C:membrane"/>
    <property type="evidence" value="ECO:0007669"/>
    <property type="project" value="UniProtKB-SubCell"/>
</dbReference>
<dbReference type="EMBL" id="SUNJ01001645">
    <property type="protein sequence ID" value="TPP66571.1"/>
    <property type="molecule type" value="Genomic_DNA"/>
</dbReference>
<dbReference type="STRING" id="46835.A0A504Z2C5"/>
<organism evidence="12 13">
    <name type="scientific">Fasciola gigantica</name>
    <name type="common">Giant liver fluke</name>
    <dbReference type="NCBI Taxonomy" id="46835"/>
    <lineage>
        <taxon>Eukaryota</taxon>
        <taxon>Metazoa</taxon>
        <taxon>Spiralia</taxon>
        <taxon>Lophotrochozoa</taxon>
        <taxon>Platyhelminthes</taxon>
        <taxon>Trematoda</taxon>
        <taxon>Digenea</taxon>
        <taxon>Plagiorchiida</taxon>
        <taxon>Echinostomata</taxon>
        <taxon>Echinostomatoidea</taxon>
        <taxon>Fasciolidae</taxon>
        <taxon>Fasciola</taxon>
    </lineage>
</organism>
<keyword evidence="2" id="KW-0813">Transport</keyword>
<dbReference type="GO" id="GO:0015276">
    <property type="term" value="F:ligand-gated monoatomic ion channel activity"/>
    <property type="evidence" value="ECO:0007669"/>
    <property type="project" value="InterPro"/>
</dbReference>
<keyword evidence="5" id="KW-0406">Ion transport</keyword>
<proteinExistence type="predicted"/>
<evidence type="ECO:0000313" key="12">
    <source>
        <dbReference type="EMBL" id="TPP66571.1"/>
    </source>
</evidence>
<evidence type="ECO:0000256" key="7">
    <source>
        <dbReference type="ARBA" id="ARBA00023170"/>
    </source>
</evidence>
<dbReference type="Pfam" id="PF10613">
    <property type="entry name" value="Lig_chan-Glu_bd"/>
    <property type="match status" value="1"/>
</dbReference>
<sequence>DQLIKSNVRAIISLTSCDTAKQIEYICSLFGIPHLAIPKPTCDEEVVTPKIKAAVMKDSSRWNSNGKPWVVLNRTLVVEMLRAVDRMERSARTMVFTDGDSGLPPTLLLSETKSAAAGRLSQITSTHLFKMSNRSKAPKNAKLLALYLQWIRNTSNEWGASVLADHFTVFTLNHDIKHIVQELLNYCVLNMNNFWVIAEQSDHPPFSATELLSTPSSKGDCGHQRANLAMVRRFSLQYLVRLLTKSGSSAEVIYFRQLGRQIDRKPERFVIAAFLAFGLGKAYVNLTAHTPTHRKTILFLSGPGCVSICIREVRAICHCRILAFGLGKAYVNLTAHTPNHRKDDPVSFGTRLRQYMYQFITSSRLNSKLYFYATNTLKSTGKSEFLMTALYTPAGLRLTPDGLKIAYEAGGSGLFPNRFRGMHGKYLRIGVVVDPPFLIAGGRASNGELYDVKGFIPDIMALLEEKFQFRCKYMESSDGEYGTFVNGTWTGLVKDLIDDRIDIAAALLTLTRNRSKHIHYLGPFLISSTAMIGGSVMVDGIVIN</sequence>
<gene>
    <name evidence="12" type="ORF">FGIG_06054</name>
</gene>
<reference evidence="12 13" key="1">
    <citation type="submission" date="2019-04" db="EMBL/GenBank/DDBJ databases">
        <title>Annotation for the trematode Fasciola gigantica.</title>
        <authorList>
            <person name="Choi Y.-J."/>
        </authorList>
    </citation>
    <scope>NUCLEOTIDE SEQUENCE [LARGE SCALE GENOMIC DNA]</scope>
    <source>
        <strain evidence="12">Uganda_cow_1</strain>
    </source>
</reference>
<evidence type="ECO:0000256" key="2">
    <source>
        <dbReference type="ARBA" id="ARBA00022448"/>
    </source>
</evidence>
<feature type="domain" description="Ionotropic glutamate receptor L-glutamate and glycine-binding" evidence="11">
    <location>
        <begin position="427"/>
        <end position="530"/>
    </location>
</feature>
<keyword evidence="9" id="KW-1071">Ligand-gated ion channel</keyword>